<proteinExistence type="predicted"/>
<dbReference type="EMBL" id="AP019791">
    <property type="protein sequence ID" value="BBL79444.1"/>
    <property type="molecule type" value="Genomic_DNA"/>
</dbReference>
<sequence length="150" mass="17464">MSENKTTRVQLINEYVDVVWNQQRFESIGEFFHPEAKMLNLYDEPVFNGIDQLRQNIEKLLGMFEEARLEVVQAISEDSRVAWQWRILGKLRSAEDMVGVARKAAMNWPEFRDVVLIGITISKFEGSLIKEEINHSDVASLLMQMGYQLR</sequence>
<evidence type="ECO:0008006" key="3">
    <source>
        <dbReference type="Google" id="ProtNLM"/>
    </source>
</evidence>
<protein>
    <recommendedName>
        <fullName evidence="3">SnoaL-like domain-containing protein</fullName>
    </recommendedName>
</protein>
<accession>A0A510HHN4</accession>
<dbReference type="SUPFAM" id="SSF54427">
    <property type="entry name" value="NTF2-like"/>
    <property type="match status" value="1"/>
</dbReference>
<dbReference type="Pfam" id="PF07366">
    <property type="entry name" value="SnoaL"/>
    <property type="match status" value="1"/>
</dbReference>
<organism evidence="1 2">
    <name type="scientific">Rubrobacter xylanophilus</name>
    <dbReference type="NCBI Taxonomy" id="49319"/>
    <lineage>
        <taxon>Bacteria</taxon>
        <taxon>Bacillati</taxon>
        <taxon>Actinomycetota</taxon>
        <taxon>Rubrobacteria</taxon>
        <taxon>Rubrobacterales</taxon>
        <taxon>Rubrobacteraceae</taxon>
        <taxon>Rubrobacter</taxon>
    </lineage>
</organism>
<dbReference type="RefSeq" id="WP_143527450.1">
    <property type="nucleotide sequence ID" value="NZ_AP019791.1"/>
</dbReference>
<evidence type="ECO:0000313" key="1">
    <source>
        <dbReference type="EMBL" id="BBL79444.1"/>
    </source>
</evidence>
<dbReference type="GO" id="GO:0030638">
    <property type="term" value="P:polyketide metabolic process"/>
    <property type="evidence" value="ECO:0007669"/>
    <property type="project" value="InterPro"/>
</dbReference>
<dbReference type="OrthoDB" id="2769928at2"/>
<name>A0A510HHN4_9ACTN</name>
<gene>
    <name evidence="1" type="ORF">RxyAA322_12980</name>
</gene>
<dbReference type="Proteomes" id="UP000318065">
    <property type="component" value="Chromosome"/>
</dbReference>
<reference evidence="1" key="1">
    <citation type="journal article" date="2019" name="Microbiol. Resour. Announc.">
        <title>Complete Genome Sequence of Rubrobacter xylanophilus Strain AA3-22, Isolated from Arima Onsen in Japan.</title>
        <authorList>
            <person name="Tomariguchi N."/>
            <person name="Miyazaki K."/>
        </authorList>
    </citation>
    <scope>NUCLEOTIDE SEQUENCE [LARGE SCALE GENOMIC DNA]</scope>
    <source>
        <strain evidence="1">AA3-22</strain>
    </source>
</reference>
<keyword evidence="2" id="KW-1185">Reference proteome</keyword>
<dbReference type="InterPro" id="IPR032710">
    <property type="entry name" value="NTF2-like_dom_sf"/>
</dbReference>
<evidence type="ECO:0000313" key="2">
    <source>
        <dbReference type="Proteomes" id="UP000318065"/>
    </source>
</evidence>
<dbReference type="InterPro" id="IPR009959">
    <property type="entry name" value="Cyclase_SnoaL-like"/>
</dbReference>
<dbReference type="AlphaFoldDB" id="A0A510HHN4"/>
<dbReference type="Gene3D" id="3.10.450.50">
    <property type="match status" value="1"/>
</dbReference>